<sequence>MLLPEWVITTLSILRPCLIGIITLCAIGLIVTTLLQSNSNDNTSQALAGGVHESYYSQNKGETRDGKLKKATIIFASIIAVCAILYFVTLLINNPA</sequence>
<evidence type="ECO:0000256" key="5">
    <source>
        <dbReference type="ARBA" id="ARBA00022927"/>
    </source>
</evidence>
<comment type="similarity">
    <text evidence="2 9">Belongs to the SecG family.</text>
</comment>
<accession>A0A9D1NFE0</accession>
<dbReference type="Pfam" id="PF03840">
    <property type="entry name" value="SecG"/>
    <property type="match status" value="1"/>
</dbReference>
<evidence type="ECO:0000313" key="11">
    <source>
        <dbReference type="Proteomes" id="UP000886861"/>
    </source>
</evidence>
<feature type="transmembrane region" description="Helical" evidence="9">
    <location>
        <begin position="12"/>
        <end position="35"/>
    </location>
</feature>
<dbReference type="GO" id="GO:0009306">
    <property type="term" value="P:protein secretion"/>
    <property type="evidence" value="ECO:0007669"/>
    <property type="project" value="UniProtKB-UniRule"/>
</dbReference>
<gene>
    <name evidence="10" type="primary">secG</name>
    <name evidence="10" type="ORF">IAA62_04880</name>
</gene>
<keyword evidence="4 9" id="KW-0812">Transmembrane</keyword>
<keyword evidence="3 9" id="KW-0813">Transport</keyword>
<comment type="function">
    <text evidence="9">Involved in protein export. Participates in an early event of protein translocation.</text>
</comment>
<keyword evidence="7 9" id="KW-0811">Translocation</keyword>
<reference evidence="10" key="2">
    <citation type="journal article" date="2021" name="PeerJ">
        <title>Extensive microbial diversity within the chicken gut microbiome revealed by metagenomics and culture.</title>
        <authorList>
            <person name="Gilroy R."/>
            <person name="Ravi A."/>
            <person name="Getino M."/>
            <person name="Pursley I."/>
            <person name="Horton D.L."/>
            <person name="Alikhan N.F."/>
            <person name="Baker D."/>
            <person name="Gharbi K."/>
            <person name="Hall N."/>
            <person name="Watson M."/>
            <person name="Adriaenssens E.M."/>
            <person name="Foster-Nyarko E."/>
            <person name="Jarju S."/>
            <person name="Secka A."/>
            <person name="Antonio M."/>
            <person name="Oren A."/>
            <person name="Chaudhuri R.R."/>
            <person name="La Ragione R."/>
            <person name="Hildebrand F."/>
            <person name="Pallen M.J."/>
        </authorList>
    </citation>
    <scope>NUCLEOTIDE SEQUENCE</scope>
    <source>
        <strain evidence="10">CHK186-9395</strain>
    </source>
</reference>
<comment type="caution">
    <text evidence="10">The sequence shown here is derived from an EMBL/GenBank/DDBJ whole genome shotgun (WGS) entry which is preliminary data.</text>
</comment>
<keyword evidence="5 9" id="KW-0653">Protein transport</keyword>
<keyword evidence="8 9" id="KW-0472">Membrane</keyword>
<proteinExistence type="inferred from homology"/>
<feature type="transmembrane region" description="Helical" evidence="9">
    <location>
        <begin position="73"/>
        <end position="92"/>
    </location>
</feature>
<evidence type="ECO:0000256" key="4">
    <source>
        <dbReference type="ARBA" id="ARBA00022692"/>
    </source>
</evidence>
<evidence type="ECO:0000256" key="7">
    <source>
        <dbReference type="ARBA" id="ARBA00023010"/>
    </source>
</evidence>
<organism evidence="10 11">
    <name type="scientific">Candidatus Caccopulliclostridium gallistercoris</name>
    <dbReference type="NCBI Taxonomy" id="2840719"/>
    <lineage>
        <taxon>Bacteria</taxon>
        <taxon>Bacillati</taxon>
        <taxon>Bacillota</taxon>
        <taxon>Clostridia</taxon>
        <taxon>Candidatus Caccopulliclostridium</taxon>
    </lineage>
</organism>
<dbReference type="Proteomes" id="UP000886861">
    <property type="component" value="Unassembled WGS sequence"/>
</dbReference>
<evidence type="ECO:0000256" key="6">
    <source>
        <dbReference type="ARBA" id="ARBA00022989"/>
    </source>
</evidence>
<dbReference type="GO" id="GO:0015450">
    <property type="term" value="F:protein-transporting ATPase activity"/>
    <property type="evidence" value="ECO:0007669"/>
    <property type="project" value="UniProtKB-UniRule"/>
</dbReference>
<dbReference type="GO" id="GO:0005886">
    <property type="term" value="C:plasma membrane"/>
    <property type="evidence" value="ECO:0007669"/>
    <property type="project" value="UniProtKB-SubCell"/>
</dbReference>
<dbReference type="NCBIfam" id="TIGR00810">
    <property type="entry name" value="secG"/>
    <property type="match status" value="1"/>
</dbReference>
<dbReference type="InterPro" id="IPR004692">
    <property type="entry name" value="SecG"/>
</dbReference>
<dbReference type="AlphaFoldDB" id="A0A9D1NFE0"/>
<evidence type="ECO:0000256" key="9">
    <source>
        <dbReference type="RuleBase" id="RU365087"/>
    </source>
</evidence>
<keyword evidence="9" id="KW-1003">Cell membrane</keyword>
<evidence type="ECO:0000313" key="10">
    <source>
        <dbReference type="EMBL" id="HIV01866.1"/>
    </source>
</evidence>
<dbReference type="EMBL" id="DVOJ01000016">
    <property type="protein sequence ID" value="HIV01866.1"/>
    <property type="molecule type" value="Genomic_DNA"/>
</dbReference>
<comment type="subcellular location">
    <subcellularLocation>
        <location evidence="9">Cell membrane</location>
        <topology evidence="9">Multi-pass membrane protein</topology>
    </subcellularLocation>
    <subcellularLocation>
        <location evidence="1">Membrane</location>
        <topology evidence="1">Multi-pass membrane protein</topology>
    </subcellularLocation>
</comment>
<reference evidence="10" key="1">
    <citation type="submission" date="2020-10" db="EMBL/GenBank/DDBJ databases">
        <authorList>
            <person name="Gilroy R."/>
        </authorList>
    </citation>
    <scope>NUCLEOTIDE SEQUENCE</scope>
    <source>
        <strain evidence="10">CHK186-9395</strain>
    </source>
</reference>
<evidence type="ECO:0000256" key="3">
    <source>
        <dbReference type="ARBA" id="ARBA00022448"/>
    </source>
</evidence>
<name>A0A9D1NFE0_9FIRM</name>
<keyword evidence="6 9" id="KW-1133">Transmembrane helix</keyword>
<evidence type="ECO:0000256" key="1">
    <source>
        <dbReference type="ARBA" id="ARBA00004141"/>
    </source>
</evidence>
<evidence type="ECO:0000256" key="8">
    <source>
        <dbReference type="ARBA" id="ARBA00023136"/>
    </source>
</evidence>
<protein>
    <recommendedName>
        <fullName evidence="9">Protein-export membrane protein SecG</fullName>
    </recommendedName>
</protein>
<evidence type="ECO:0000256" key="2">
    <source>
        <dbReference type="ARBA" id="ARBA00008445"/>
    </source>
</evidence>